<evidence type="ECO:0000313" key="3">
    <source>
        <dbReference type="Proteomes" id="UP000007993"/>
    </source>
</evidence>
<reference evidence="2 3" key="1">
    <citation type="journal article" date="2013" name="Mar. Genomics">
        <title>Expression of sulfatases in Rhodopirellula baltica and the diversity of sulfatases in the genus Rhodopirellula.</title>
        <authorList>
            <person name="Wegner C.E."/>
            <person name="Richter-Heitmann T."/>
            <person name="Klindworth A."/>
            <person name="Klockow C."/>
            <person name="Richter M."/>
            <person name="Achstetter T."/>
            <person name="Glockner F.O."/>
            <person name="Harder J."/>
        </authorList>
    </citation>
    <scope>NUCLEOTIDE SEQUENCE [LARGE SCALE GENOMIC DNA]</scope>
    <source>
        <strain evidence="2 3">SH28</strain>
    </source>
</reference>
<dbReference type="PATRIC" id="fig|993517.3.peg.2841"/>
<dbReference type="Proteomes" id="UP000007993">
    <property type="component" value="Unassembled WGS sequence"/>
</dbReference>
<name>K5E8G3_RHOBT</name>
<gene>
    <name evidence="2" type="ORF">RBSH_02634</name>
</gene>
<evidence type="ECO:0000313" key="2">
    <source>
        <dbReference type="EMBL" id="EKK02086.1"/>
    </source>
</evidence>
<sequence>MTGTFHAWNSIRQPTRKLNLLPRLQPIRHKRIHHGVDSETPRHQHERISRADKLTLTNTV</sequence>
<organism evidence="2 3">
    <name type="scientific">Rhodopirellula baltica SH28</name>
    <dbReference type="NCBI Taxonomy" id="993517"/>
    <lineage>
        <taxon>Bacteria</taxon>
        <taxon>Pseudomonadati</taxon>
        <taxon>Planctomycetota</taxon>
        <taxon>Planctomycetia</taxon>
        <taxon>Pirellulales</taxon>
        <taxon>Pirellulaceae</taxon>
        <taxon>Rhodopirellula</taxon>
    </lineage>
</organism>
<protein>
    <submittedName>
        <fullName evidence="2">Uncharacterized protein</fullName>
    </submittedName>
</protein>
<evidence type="ECO:0000256" key="1">
    <source>
        <dbReference type="SAM" id="MobiDB-lite"/>
    </source>
</evidence>
<proteinExistence type="predicted"/>
<feature type="compositionally biased region" description="Basic and acidic residues" evidence="1">
    <location>
        <begin position="34"/>
        <end position="53"/>
    </location>
</feature>
<feature type="region of interest" description="Disordered" evidence="1">
    <location>
        <begin position="29"/>
        <end position="60"/>
    </location>
</feature>
<accession>K5E8G3</accession>
<dbReference type="AlphaFoldDB" id="K5E8G3"/>
<dbReference type="EMBL" id="AMCW01000071">
    <property type="protein sequence ID" value="EKK02086.1"/>
    <property type="molecule type" value="Genomic_DNA"/>
</dbReference>
<comment type="caution">
    <text evidence="2">The sequence shown here is derived from an EMBL/GenBank/DDBJ whole genome shotgun (WGS) entry which is preliminary data.</text>
</comment>